<protein>
    <submittedName>
        <fullName evidence="1">Uncharacterized protein</fullName>
    </submittedName>
</protein>
<name>A0A417YD30_9BACI</name>
<dbReference type="Proteomes" id="UP000285456">
    <property type="component" value="Unassembled WGS sequence"/>
</dbReference>
<reference evidence="1 2" key="1">
    <citation type="journal article" date="2007" name="Int. J. Syst. Evol. Microbiol.">
        <title>Oceanobacillus profundus sp. nov., isolated from a deep-sea sediment core.</title>
        <authorList>
            <person name="Kim Y.G."/>
            <person name="Choi D.H."/>
            <person name="Hyun S."/>
            <person name="Cho B.C."/>
        </authorList>
    </citation>
    <scope>NUCLEOTIDE SEQUENCE [LARGE SCALE GENOMIC DNA]</scope>
    <source>
        <strain evidence="1 2">DSM 18246</strain>
    </source>
</reference>
<comment type="caution">
    <text evidence="1">The sequence shown here is derived from an EMBL/GenBank/DDBJ whole genome shotgun (WGS) entry which is preliminary data.</text>
</comment>
<proteinExistence type="predicted"/>
<keyword evidence="2" id="KW-1185">Reference proteome</keyword>
<dbReference type="EMBL" id="QWEH01000013">
    <property type="protein sequence ID" value="RHW30529.1"/>
    <property type="molecule type" value="Genomic_DNA"/>
</dbReference>
<organism evidence="1 2">
    <name type="scientific">Oceanobacillus profundus</name>
    <dbReference type="NCBI Taxonomy" id="372463"/>
    <lineage>
        <taxon>Bacteria</taxon>
        <taxon>Bacillati</taxon>
        <taxon>Bacillota</taxon>
        <taxon>Bacilli</taxon>
        <taxon>Bacillales</taxon>
        <taxon>Bacillaceae</taxon>
        <taxon>Oceanobacillus</taxon>
    </lineage>
</organism>
<sequence length="60" mass="7106">MEIYNQGCKKYTSSNMMMSNDSNMWKKVKGSNQIIYPYRVHNKLKVQSYMEKEVNLSHAV</sequence>
<dbReference type="AlphaFoldDB" id="A0A417YD30"/>
<evidence type="ECO:0000313" key="2">
    <source>
        <dbReference type="Proteomes" id="UP000285456"/>
    </source>
</evidence>
<evidence type="ECO:0000313" key="1">
    <source>
        <dbReference type="EMBL" id="RHW30529.1"/>
    </source>
</evidence>
<accession>A0A417YD30</accession>
<gene>
    <name evidence="1" type="ORF">D1B32_17000</name>
</gene>